<keyword evidence="3" id="KW-1015">Disulfide bond</keyword>
<evidence type="ECO:0000313" key="6">
    <source>
        <dbReference type="EMBL" id="GAA4243157.1"/>
    </source>
</evidence>
<evidence type="ECO:0000256" key="1">
    <source>
        <dbReference type="ARBA" id="ARBA00004196"/>
    </source>
</evidence>
<evidence type="ECO:0000313" key="7">
    <source>
        <dbReference type="Proteomes" id="UP001501682"/>
    </source>
</evidence>
<evidence type="ECO:0000259" key="5">
    <source>
        <dbReference type="PROSITE" id="PS51352"/>
    </source>
</evidence>
<evidence type="ECO:0000256" key="4">
    <source>
        <dbReference type="ARBA" id="ARBA00023284"/>
    </source>
</evidence>
<dbReference type="InterPro" id="IPR013766">
    <property type="entry name" value="Thioredoxin_domain"/>
</dbReference>
<dbReference type="InterPro" id="IPR025380">
    <property type="entry name" value="DUF4369"/>
</dbReference>
<protein>
    <submittedName>
        <fullName evidence="6">TlpA disulfide reductase family protein</fullName>
    </submittedName>
</protein>
<comment type="caution">
    <text evidence="6">The sequence shown here is derived from an EMBL/GenBank/DDBJ whole genome shotgun (WGS) entry which is preliminary data.</text>
</comment>
<sequence>MGCKEEPKRTNYIINGTAKGVYNGVRVHLNSIDEKGKDRLVKTQMIVNEQFTFEGEMQTPSLYNITVNSIPGKLPFMLENSEIDININKGRILSSEITGSKSQKKFETYKTGLNNIEKEILPVRTAMRNARLQKNTAKQDSILKRLEVLNNKKTQYTLDFIDSNKDNFFSLFIIGEELKKPNLDIEKYMEAFNNLSSTVQTSRDGVAAKLRLEKLYRAYTKTTSLEIGKVAPNFEAPNADGEMVALNDLKGKVTIIDFWAAWCGPCRRENPNVVKIYNEYHSKGLEIIGVSLDGSRGQKDPKKAWLDAVKKDKLTWPQVSYLQYFNDPVAQLYNINSIPATYVLDKDGKIAAKNLRGYALRLKVEELLQK</sequence>
<evidence type="ECO:0000256" key="3">
    <source>
        <dbReference type="ARBA" id="ARBA00023157"/>
    </source>
</evidence>
<dbReference type="PANTHER" id="PTHR42852">
    <property type="entry name" value="THIOL:DISULFIDE INTERCHANGE PROTEIN DSBE"/>
    <property type="match status" value="1"/>
</dbReference>
<dbReference type="InterPro" id="IPR036249">
    <property type="entry name" value="Thioredoxin-like_sf"/>
</dbReference>
<dbReference type="Pfam" id="PF00578">
    <property type="entry name" value="AhpC-TSA"/>
    <property type="match status" value="1"/>
</dbReference>
<gene>
    <name evidence="6" type="ORF">GCM10022292_16710</name>
</gene>
<dbReference type="PANTHER" id="PTHR42852:SF6">
    <property type="entry name" value="THIOL:DISULFIDE INTERCHANGE PROTEIN DSBE"/>
    <property type="match status" value="1"/>
</dbReference>
<keyword evidence="2" id="KW-0201">Cytochrome c-type biogenesis</keyword>
<dbReference type="Gene3D" id="3.40.30.10">
    <property type="entry name" value="Glutaredoxin"/>
    <property type="match status" value="1"/>
</dbReference>
<dbReference type="InterPro" id="IPR000866">
    <property type="entry name" value="AhpC/TSA"/>
</dbReference>
<evidence type="ECO:0000256" key="2">
    <source>
        <dbReference type="ARBA" id="ARBA00022748"/>
    </source>
</evidence>
<organism evidence="6 7">
    <name type="scientific">Winogradskyella damuponensis</name>
    <dbReference type="NCBI Taxonomy" id="943939"/>
    <lineage>
        <taxon>Bacteria</taxon>
        <taxon>Pseudomonadati</taxon>
        <taxon>Bacteroidota</taxon>
        <taxon>Flavobacteriia</taxon>
        <taxon>Flavobacteriales</taxon>
        <taxon>Flavobacteriaceae</taxon>
        <taxon>Winogradskyella</taxon>
    </lineage>
</organism>
<dbReference type="PROSITE" id="PS51352">
    <property type="entry name" value="THIOREDOXIN_2"/>
    <property type="match status" value="1"/>
</dbReference>
<dbReference type="InterPro" id="IPR017937">
    <property type="entry name" value="Thioredoxin_CS"/>
</dbReference>
<dbReference type="Pfam" id="PF14289">
    <property type="entry name" value="DUF4369"/>
    <property type="match status" value="1"/>
</dbReference>
<dbReference type="PROSITE" id="PS00194">
    <property type="entry name" value="THIOREDOXIN_1"/>
    <property type="match status" value="1"/>
</dbReference>
<proteinExistence type="predicted"/>
<comment type="subcellular location">
    <subcellularLocation>
        <location evidence="1">Cell envelope</location>
    </subcellularLocation>
</comment>
<dbReference type="Proteomes" id="UP001501682">
    <property type="component" value="Unassembled WGS sequence"/>
</dbReference>
<dbReference type="InterPro" id="IPR050553">
    <property type="entry name" value="Thioredoxin_ResA/DsbE_sf"/>
</dbReference>
<dbReference type="SUPFAM" id="SSF52833">
    <property type="entry name" value="Thioredoxin-like"/>
    <property type="match status" value="1"/>
</dbReference>
<keyword evidence="4" id="KW-0676">Redox-active center</keyword>
<accession>A0ABP8CTM4</accession>
<dbReference type="EMBL" id="BAABCB010000017">
    <property type="protein sequence ID" value="GAA4243157.1"/>
    <property type="molecule type" value="Genomic_DNA"/>
</dbReference>
<name>A0ABP8CTM4_9FLAO</name>
<feature type="domain" description="Thioredoxin" evidence="5">
    <location>
        <begin position="225"/>
        <end position="370"/>
    </location>
</feature>
<dbReference type="CDD" id="cd02966">
    <property type="entry name" value="TlpA_like_family"/>
    <property type="match status" value="1"/>
</dbReference>
<keyword evidence="7" id="KW-1185">Reference proteome</keyword>
<reference evidence="7" key="1">
    <citation type="journal article" date="2019" name="Int. J. Syst. Evol. Microbiol.">
        <title>The Global Catalogue of Microorganisms (GCM) 10K type strain sequencing project: providing services to taxonomists for standard genome sequencing and annotation.</title>
        <authorList>
            <consortium name="The Broad Institute Genomics Platform"/>
            <consortium name="The Broad Institute Genome Sequencing Center for Infectious Disease"/>
            <person name="Wu L."/>
            <person name="Ma J."/>
        </authorList>
    </citation>
    <scope>NUCLEOTIDE SEQUENCE [LARGE SCALE GENOMIC DNA]</scope>
    <source>
        <strain evidence="7">JCM 17633</strain>
    </source>
</reference>